<proteinExistence type="predicted"/>
<sequence>MAHAYEHHKTVFSFSCETTSSLKLHARGPSKRFSQPSPYSLLLVGGYRRGTPEQNLPAFHSLKQVLLSHSTLIERALR</sequence>
<evidence type="ECO:0000313" key="1">
    <source>
        <dbReference type="EMBL" id="KAI5081068.1"/>
    </source>
</evidence>
<dbReference type="EMBL" id="JABFUD020000004">
    <property type="protein sequence ID" value="KAI5081068.1"/>
    <property type="molecule type" value="Genomic_DNA"/>
</dbReference>
<comment type="caution">
    <text evidence="1">The sequence shown here is derived from an EMBL/GenBank/DDBJ whole genome shotgun (WGS) entry which is preliminary data.</text>
</comment>
<gene>
    <name evidence="1" type="ORF">GOP47_0004251</name>
</gene>
<reference evidence="1" key="1">
    <citation type="submission" date="2021-01" db="EMBL/GenBank/DDBJ databases">
        <title>Adiantum capillus-veneris genome.</title>
        <authorList>
            <person name="Fang Y."/>
            <person name="Liao Q."/>
        </authorList>
    </citation>
    <scope>NUCLEOTIDE SEQUENCE</scope>
    <source>
        <strain evidence="1">H3</strain>
        <tissue evidence="1">Leaf</tissue>
    </source>
</reference>
<organism evidence="1 2">
    <name type="scientific">Adiantum capillus-veneris</name>
    <name type="common">Maidenhair fern</name>
    <dbReference type="NCBI Taxonomy" id="13818"/>
    <lineage>
        <taxon>Eukaryota</taxon>
        <taxon>Viridiplantae</taxon>
        <taxon>Streptophyta</taxon>
        <taxon>Embryophyta</taxon>
        <taxon>Tracheophyta</taxon>
        <taxon>Polypodiopsida</taxon>
        <taxon>Polypodiidae</taxon>
        <taxon>Polypodiales</taxon>
        <taxon>Pteridineae</taxon>
        <taxon>Pteridaceae</taxon>
        <taxon>Vittarioideae</taxon>
        <taxon>Adiantum</taxon>
    </lineage>
</organism>
<name>A0A9D4ZMF1_ADICA</name>
<evidence type="ECO:0000313" key="2">
    <source>
        <dbReference type="Proteomes" id="UP000886520"/>
    </source>
</evidence>
<dbReference type="AlphaFoldDB" id="A0A9D4ZMF1"/>
<dbReference type="Proteomes" id="UP000886520">
    <property type="component" value="Chromosome 4"/>
</dbReference>
<accession>A0A9D4ZMF1</accession>
<protein>
    <submittedName>
        <fullName evidence="1">Uncharacterized protein</fullName>
    </submittedName>
</protein>
<keyword evidence="2" id="KW-1185">Reference proteome</keyword>